<evidence type="ECO:0000313" key="2">
    <source>
        <dbReference type="Proteomes" id="UP000580797"/>
    </source>
</evidence>
<dbReference type="RefSeq" id="WP_183664364.1">
    <property type="nucleotide sequence ID" value="NZ_BAAARH010000010.1"/>
</dbReference>
<dbReference type="AlphaFoldDB" id="A0A7W8TT83"/>
<comment type="caution">
    <text evidence="1">The sequence shown here is derived from an EMBL/GenBank/DDBJ whole genome shotgun (WGS) entry which is preliminary data.</text>
</comment>
<organism evidence="1 2">
    <name type="scientific">Neomicrococcus aestuarii</name>
    <dbReference type="NCBI Taxonomy" id="556325"/>
    <lineage>
        <taxon>Bacteria</taxon>
        <taxon>Bacillati</taxon>
        <taxon>Actinomycetota</taxon>
        <taxon>Actinomycetes</taxon>
        <taxon>Micrococcales</taxon>
        <taxon>Micrococcaceae</taxon>
        <taxon>Neomicrococcus</taxon>
    </lineage>
</organism>
<sequence length="443" mass="50042">MREISQEKFDAFAGFCRQPTSVLFGQEVAWFESKSRSVFALLMLDTDEEFSGILFARDLASRFRWVKQTAYYTSSADALAELRRLMRQVEADIEEERVQGDEADPVDFFAPVVKEQRFHERFQHLAFGEGFAAARELINVMMCWYENQDGNYIEQFQTTGFDARIWELYLFAMLVESRYAVSQPSPAPDFLARGLGGTFFIEATTINPSIINGKPATSQKPESVEEIADYVQNYLPIRFAGPLSAKLEKRYWESLEVADAPLVIAIQDFHDEFSMTYSGQSLLRYLYGVEFLEVQNDQGVEIVSRPVTHHLWKGKKIASGFFSLPDAPNISAVLFNASGTLAKFNRMGVKVAFGRPGVTLIHSGIRVSSDGRLEETFSNEVNEGYEEAWIDGMEVYHNPAATHPLNPDLLPGARHHFQTDSGFESWTPVGHLVTSRTAVVTTR</sequence>
<name>A0A7W8TT83_9MICC</name>
<proteinExistence type="predicted"/>
<dbReference type="Proteomes" id="UP000580797">
    <property type="component" value="Unassembled WGS sequence"/>
</dbReference>
<gene>
    <name evidence="1" type="ORF">HD598_001101</name>
</gene>
<protein>
    <recommendedName>
        <fullName evidence="3">Glycosaminoglycan attachment protein</fullName>
    </recommendedName>
</protein>
<reference evidence="1 2" key="1">
    <citation type="submission" date="2020-08" db="EMBL/GenBank/DDBJ databases">
        <title>Sequencing the genomes of 1000 actinobacteria strains.</title>
        <authorList>
            <person name="Klenk H.-P."/>
        </authorList>
    </citation>
    <scope>NUCLEOTIDE SEQUENCE [LARGE SCALE GENOMIC DNA]</scope>
    <source>
        <strain evidence="1 2">DSM 105783</strain>
    </source>
</reference>
<evidence type="ECO:0008006" key="3">
    <source>
        <dbReference type="Google" id="ProtNLM"/>
    </source>
</evidence>
<accession>A0A7W8TT83</accession>
<evidence type="ECO:0000313" key="1">
    <source>
        <dbReference type="EMBL" id="MBB5512414.1"/>
    </source>
</evidence>
<dbReference type="EMBL" id="JACHDR010000001">
    <property type="protein sequence ID" value="MBB5512414.1"/>
    <property type="molecule type" value="Genomic_DNA"/>
</dbReference>